<dbReference type="GO" id="GO:0022627">
    <property type="term" value="C:cytosolic small ribosomal subunit"/>
    <property type="evidence" value="ECO:0007669"/>
    <property type="project" value="TreeGrafter"/>
</dbReference>
<keyword evidence="3" id="KW-0677">Repeat</keyword>
<proteinExistence type="predicted"/>
<dbReference type="Proteomes" id="UP000194236">
    <property type="component" value="Unassembled WGS sequence"/>
</dbReference>
<evidence type="ECO:0000313" key="6">
    <source>
        <dbReference type="Proteomes" id="UP000194236"/>
    </source>
</evidence>
<keyword evidence="1" id="KW-0396">Initiation factor</keyword>
<dbReference type="InterPro" id="IPR011387">
    <property type="entry name" value="TIF2A"/>
</dbReference>
<sequence length="105" mass="12118">WTVKKRELLKWSADESVGHRLCGSEILFYENNDYDHCVRKISQPKLTTYSFVTNKAGCNFVAIYVKGQKGSPSMIRIHGYPHTDNVIVSKSFYKVDTVDIKWNSK</sequence>
<keyword evidence="2" id="KW-0853">WD repeat</keyword>
<reference evidence="5 6" key="1">
    <citation type="submission" date="2017-03" db="EMBL/GenBank/DDBJ databases">
        <title>Genome Survey of Euroglyphus maynei.</title>
        <authorList>
            <person name="Arlian L.G."/>
            <person name="Morgan M.S."/>
            <person name="Rider S.D."/>
        </authorList>
    </citation>
    <scope>NUCLEOTIDE SEQUENCE [LARGE SCALE GENOMIC DNA]</scope>
    <source>
        <strain evidence="5">Arlian Lab</strain>
        <tissue evidence="5">Whole body</tissue>
    </source>
</reference>
<evidence type="ECO:0000256" key="4">
    <source>
        <dbReference type="ARBA" id="ARBA00022917"/>
    </source>
</evidence>
<protein>
    <submittedName>
        <fullName evidence="5">Uncharacterized protein</fullName>
    </submittedName>
</protein>
<feature type="non-terminal residue" evidence="5">
    <location>
        <position position="105"/>
    </location>
</feature>
<feature type="non-terminal residue" evidence="5">
    <location>
        <position position="1"/>
    </location>
</feature>
<accession>A0A1Y3BDA6</accession>
<evidence type="ECO:0000256" key="3">
    <source>
        <dbReference type="ARBA" id="ARBA00022737"/>
    </source>
</evidence>
<dbReference type="GO" id="GO:0003743">
    <property type="term" value="F:translation initiation factor activity"/>
    <property type="evidence" value="ECO:0007669"/>
    <property type="project" value="UniProtKB-KW"/>
</dbReference>
<dbReference type="GO" id="GO:0003729">
    <property type="term" value="F:mRNA binding"/>
    <property type="evidence" value="ECO:0007669"/>
    <property type="project" value="TreeGrafter"/>
</dbReference>
<gene>
    <name evidence="5" type="ORF">BLA29_013463</name>
</gene>
<evidence type="ECO:0000256" key="1">
    <source>
        <dbReference type="ARBA" id="ARBA00022540"/>
    </source>
</evidence>
<dbReference type="EMBL" id="MUJZ01031936">
    <property type="protein sequence ID" value="OTF77576.1"/>
    <property type="molecule type" value="Genomic_DNA"/>
</dbReference>
<dbReference type="OrthoDB" id="2194683at2759"/>
<comment type="caution">
    <text evidence="5">The sequence shown here is derived from an EMBL/GenBank/DDBJ whole genome shotgun (WGS) entry which is preliminary data.</text>
</comment>
<organism evidence="5 6">
    <name type="scientific">Euroglyphus maynei</name>
    <name type="common">Mayne's house dust mite</name>
    <dbReference type="NCBI Taxonomy" id="6958"/>
    <lineage>
        <taxon>Eukaryota</taxon>
        <taxon>Metazoa</taxon>
        <taxon>Ecdysozoa</taxon>
        <taxon>Arthropoda</taxon>
        <taxon>Chelicerata</taxon>
        <taxon>Arachnida</taxon>
        <taxon>Acari</taxon>
        <taxon>Acariformes</taxon>
        <taxon>Sarcoptiformes</taxon>
        <taxon>Astigmata</taxon>
        <taxon>Psoroptidia</taxon>
        <taxon>Analgoidea</taxon>
        <taxon>Pyroglyphidae</taxon>
        <taxon>Pyroglyphinae</taxon>
        <taxon>Euroglyphus</taxon>
    </lineage>
</organism>
<keyword evidence="6" id="KW-1185">Reference proteome</keyword>
<dbReference type="GO" id="GO:0043022">
    <property type="term" value="F:ribosome binding"/>
    <property type="evidence" value="ECO:0007669"/>
    <property type="project" value="TreeGrafter"/>
</dbReference>
<evidence type="ECO:0000313" key="5">
    <source>
        <dbReference type="EMBL" id="OTF77576.1"/>
    </source>
</evidence>
<dbReference type="PANTHER" id="PTHR13227:SF0">
    <property type="entry name" value="EUKARYOTIC TRANSLATION INITIATION FACTOR 2A"/>
    <property type="match status" value="1"/>
</dbReference>
<evidence type="ECO:0000256" key="2">
    <source>
        <dbReference type="ARBA" id="ARBA00022574"/>
    </source>
</evidence>
<name>A0A1Y3BDA6_EURMA</name>
<dbReference type="PANTHER" id="PTHR13227">
    <property type="entry name" value="EUKARYOTIC TRANSLATION INITIATION FACTOR 2A"/>
    <property type="match status" value="1"/>
</dbReference>
<dbReference type="AlphaFoldDB" id="A0A1Y3BDA6"/>
<keyword evidence="4" id="KW-0648">Protein biosynthesis</keyword>
<dbReference type="GO" id="GO:0000049">
    <property type="term" value="F:tRNA binding"/>
    <property type="evidence" value="ECO:0007669"/>
    <property type="project" value="TreeGrafter"/>
</dbReference>